<dbReference type="PANTHER" id="PTHR43229">
    <property type="entry name" value="NODULATION PROTEIN J"/>
    <property type="match status" value="1"/>
</dbReference>
<evidence type="ECO:0000256" key="5">
    <source>
        <dbReference type="SAM" id="Phobius"/>
    </source>
</evidence>
<comment type="caution">
    <text evidence="7">The sequence shown here is derived from an EMBL/GenBank/DDBJ whole genome shotgun (WGS) entry which is preliminary data.</text>
</comment>
<feature type="transmembrane region" description="Helical" evidence="5">
    <location>
        <begin position="152"/>
        <end position="175"/>
    </location>
</feature>
<dbReference type="GO" id="GO:0140359">
    <property type="term" value="F:ABC-type transporter activity"/>
    <property type="evidence" value="ECO:0007669"/>
    <property type="project" value="InterPro"/>
</dbReference>
<dbReference type="InterPro" id="IPR013525">
    <property type="entry name" value="ABC2_TM"/>
</dbReference>
<dbReference type="Pfam" id="PF01061">
    <property type="entry name" value="ABC2_membrane"/>
    <property type="match status" value="1"/>
</dbReference>
<proteinExistence type="predicted"/>
<sequence length="275" mass="30842">MAVVTQQFRASYAFFERNINLIKRYWSWEVVWLVYSTADCLSVSFIGLGMQQISGSAISNTSYVVLYLLIGTLVWRYLSTIFYWITDLINIERWEGTIEYTLMAPVRRITHMTGQTTFAVVYGFIFTSVILLITSLVFKIDLSNANMLGGTMVLLSGSFSFVGIGIMASVLPLLFPERGSQMTHVFIALLLLVSGVYYPVDVLPGFLRKAAVFSPATYVLEGVRKALLDGAPTADLVKFVWPVLLMGCVLIPLGLWIFRQAELYAKRTGKLHRNG</sequence>
<gene>
    <name evidence="7" type="ORF">SDC9_85307</name>
</gene>
<dbReference type="EMBL" id="VSSQ01008367">
    <property type="protein sequence ID" value="MPM38677.1"/>
    <property type="molecule type" value="Genomic_DNA"/>
</dbReference>
<keyword evidence="2 5" id="KW-0812">Transmembrane</keyword>
<evidence type="ECO:0000259" key="6">
    <source>
        <dbReference type="PROSITE" id="PS51012"/>
    </source>
</evidence>
<protein>
    <recommendedName>
        <fullName evidence="6">ABC transmembrane type-2 domain-containing protein</fullName>
    </recommendedName>
</protein>
<evidence type="ECO:0000256" key="4">
    <source>
        <dbReference type="ARBA" id="ARBA00023136"/>
    </source>
</evidence>
<dbReference type="InterPro" id="IPR051784">
    <property type="entry name" value="Nod_factor_ABC_transporter"/>
</dbReference>
<dbReference type="PANTHER" id="PTHR43229:SF6">
    <property type="entry name" value="ABC-TYPE MULTIDRUG TRANSPORT SYSTEM, PERMEASE COMPONENT"/>
    <property type="match status" value="1"/>
</dbReference>
<keyword evidence="4 5" id="KW-0472">Membrane</keyword>
<evidence type="ECO:0000256" key="3">
    <source>
        <dbReference type="ARBA" id="ARBA00022989"/>
    </source>
</evidence>
<name>A0A644ZDA0_9ZZZZ</name>
<dbReference type="PROSITE" id="PS51012">
    <property type="entry name" value="ABC_TM2"/>
    <property type="match status" value="1"/>
</dbReference>
<feature type="transmembrane region" description="Helical" evidence="5">
    <location>
        <begin position="62"/>
        <end position="85"/>
    </location>
</feature>
<evidence type="ECO:0000313" key="7">
    <source>
        <dbReference type="EMBL" id="MPM38677.1"/>
    </source>
</evidence>
<dbReference type="AlphaFoldDB" id="A0A644ZDA0"/>
<evidence type="ECO:0000256" key="2">
    <source>
        <dbReference type="ARBA" id="ARBA00022692"/>
    </source>
</evidence>
<evidence type="ECO:0000256" key="1">
    <source>
        <dbReference type="ARBA" id="ARBA00004141"/>
    </source>
</evidence>
<dbReference type="InterPro" id="IPR047817">
    <property type="entry name" value="ABC2_TM_bact-type"/>
</dbReference>
<reference evidence="7" key="1">
    <citation type="submission" date="2019-08" db="EMBL/GenBank/DDBJ databases">
        <authorList>
            <person name="Kucharzyk K."/>
            <person name="Murdoch R.W."/>
            <person name="Higgins S."/>
            <person name="Loffler F."/>
        </authorList>
    </citation>
    <scope>NUCLEOTIDE SEQUENCE</scope>
</reference>
<feature type="domain" description="ABC transmembrane type-2" evidence="6">
    <location>
        <begin position="30"/>
        <end position="261"/>
    </location>
</feature>
<comment type="subcellular location">
    <subcellularLocation>
        <location evidence="1">Membrane</location>
        <topology evidence="1">Multi-pass membrane protein</topology>
    </subcellularLocation>
</comment>
<keyword evidence="3 5" id="KW-1133">Transmembrane helix</keyword>
<feature type="transmembrane region" description="Helical" evidence="5">
    <location>
        <begin position="117"/>
        <end position="140"/>
    </location>
</feature>
<dbReference type="GO" id="GO:0016020">
    <property type="term" value="C:membrane"/>
    <property type="evidence" value="ECO:0007669"/>
    <property type="project" value="UniProtKB-SubCell"/>
</dbReference>
<feature type="transmembrane region" description="Helical" evidence="5">
    <location>
        <begin position="30"/>
        <end position="50"/>
    </location>
</feature>
<accession>A0A644ZDA0</accession>
<organism evidence="7">
    <name type="scientific">bioreactor metagenome</name>
    <dbReference type="NCBI Taxonomy" id="1076179"/>
    <lineage>
        <taxon>unclassified sequences</taxon>
        <taxon>metagenomes</taxon>
        <taxon>ecological metagenomes</taxon>
    </lineage>
</organism>
<feature type="transmembrane region" description="Helical" evidence="5">
    <location>
        <begin position="239"/>
        <end position="258"/>
    </location>
</feature>
<feature type="transmembrane region" description="Helical" evidence="5">
    <location>
        <begin position="182"/>
        <end position="200"/>
    </location>
</feature>